<proteinExistence type="predicted"/>
<keyword evidence="1" id="KW-0472">Membrane</keyword>
<feature type="transmembrane region" description="Helical" evidence="1">
    <location>
        <begin position="108"/>
        <end position="129"/>
    </location>
</feature>
<feature type="transmembrane region" description="Helical" evidence="1">
    <location>
        <begin position="319"/>
        <end position="338"/>
    </location>
</feature>
<feature type="transmembrane region" description="Helical" evidence="1">
    <location>
        <begin position="79"/>
        <end position="102"/>
    </location>
</feature>
<keyword evidence="1" id="KW-0812">Transmembrane</keyword>
<feature type="transmembrane region" description="Helical" evidence="1">
    <location>
        <begin position="284"/>
        <end position="307"/>
    </location>
</feature>
<dbReference type="Proteomes" id="UP000279911">
    <property type="component" value="Unassembled WGS sequence"/>
</dbReference>
<dbReference type="OrthoDB" id="9819194at2"/>
<name>A0A3R9EEF1_9BACI</name>
<feature type="transmembrane region" description="Helical" evidence="1">
    <location>
        <begin position="245"/>
        <end position="263"/>
    </location>
</feature>
<gene>
    <name evidence="2" type="ORF">EJA10_05345</name>
</gene>
<protein>
    <submittedName>
        <fullName evidence="2">Uncharacterized protein</fullName>
    </submittedName>
</protein>
<evidence type="ECO:0000313" key="3">
    <source>
        <dbReference type="Proteomes" id="UP000279911"/>
    </source>
</evidence>
<feature type="transmembrane region" description="Helical" evidence="1">
    <location>
        <begin position="350"/>
        <end position="365"/>
    </location>
</feature>
<dbReference type="AlphaFoldDB" id="A0A3R9EEF1"/>
<keyword evidence="1" id="KW-1133">Transmembrane helix</keyword>
<feature type="transmembrane region" description="Helical" evidence="1">
    <location>
        <begin position="218"/>
        <end position="239"/>
    </location>
</feature>
<evidence type="ECO:0000313" key="2">
    <source>
        <dbReference type="EMBL" id="RSD28507.1"/>
    </source>
</evidence>
<evidence type="ECO:0000256" key="1">
    <source>
        <dbReference type="SAM" id="Phobius"/>
    </source>
</evidence>
<accession>A0A3R9EEF1</accession>
<feature type="transmembrane region" description="Helical" evidence="1">
    <location>
        <begin position="371"/>
        <end position="389"/>
    </location>
</feature>
<dbReference type="EMBL" id="RSFW01000007">
    <property type="protein sequence ID" value="RSD28507.1"/>
    <property type="molecule type" value="Genomic_DNA"/>
</dbReference>
<comment type="caution">
    <text evidence="2">The sequence shown here is derived from an EMBL/GenBank/DDBJ whole genome shotgun (WGS) entry which is preliminary data.</text>
</comment>
<reference evidence="3" key="1">
    <citation type="submission" date="2018-12" db="EMBL/GenBank/DDBJ databases">
        <title>Bacillus chawlae sp. nov., Bacillus glennii sp. nov., and Bacillus saganii sp. nov. Isolated from the Vehicle Assembly Building at Kennedy Space Center where the Viking Spacecraft were Assembled.</title>
        <authorList>
            <person name="Seuylemezian A."/>
            <person name="Vaishampayan P."/>
        </authorList>
    </citation>
    <scope>NUCLEOTIDE SEQUENCE [LARGE SCALE GENOMIC DNA]</scope>
    <source>
        <strain evidence="3">DSM 13966</strain>
    </source>
</reference>
<sequence>MALQYSNLIISLLSASIIGGIGKKGTPLLLDSFKYVPVLPSTIFFYQYVTSSWLSRAVQIEQMILLVLLLLYQQSLLTIAMALIMFHLIMIAGLCLQYLYFWFKKLRIIKYVITLTFLCFALIVQFYILYFSDQSLLPLSYSSAFCSLLAIISALGLVSHKMVISHILSEKNYHFVPISQQKINVFLKLASCLFIALPTRFRALLKISLIKALRNPDILLSYIYMLSFIILTSAFGYAFTKRSGIELSLTIALICTLILNSKLKFSGKLANLNNTYLFPVAPKAVSLISDITAGILLVFTWLLAMMLYFTLGLLNLADISYSFVALLCFLALNSLFIITGNLTTKQRNRSSFLFFLFVVPLNIFIEQIIHSWWPVLGACALAVLLAKYLDTFEMTKHVAYTRLKKHTIAMKKR</sequence>
<feature type="transmembrane region" description="Helical" evidence="1">
    <location>
        <begin position="136"/>
        <end position="158"/>
    </location>
</feature>
<dbReference type="RefSeq" id="WP_125478978.1">
    <property type="nucleotide sequence ID" value="NZ_RSFW01000007.1"/>
</dbReference>
<organism evidence="2 3">
    <name type="scientific">Mesobacillus subterraneus</name>
    <dbReference type="NCBI Taxonomy" id="285983"/>
    <lineage>
        <taxon>Bacteria</taxon>
        <taxon>Bacillati</taxon>
        <taxon>Bacillota</taxon>
        <taxon>Bacilli</taxon>
        <taxon>Bacillales</taxon>
        <taxon>Bacillaceae</taxon>
        <taxon>Mesobacillus</taxon>
    </lineage>
</organism>